<dbReference type="RefSeq" id="WP_345341844.1">
    <property type="nucleotide sequence ID" value="NZ_BAABLI010000032.1"/>
</dbReference>
<gene>
    <name evidence="1" type="ORF">ACFSJ3_16925</name>
</gene>
<protein>
    <submittedName>
        <fullName evidence="1">Uncharacterized protein</fullName>
    </submittedName>
</protein>
<reference evidence="2" key="1">
    <citation type="journal article" date="2019" name="Int. J. Syst. Evol. Microbiol.">
        <title>The Global Catalogue of Microorganisms (GCM) 10K type strain sequencing project: providing services to taxonomists for standard genome sequencing and annotation.</title>
        <authorList>
            <consortium name="The Broad Institute Genomics Platform"/>
            <consortium name="The Broad Institute Genome Sequencing Center for Infectious Disease"/>
            <person name="Wu L."/>
            <person name="Ma J."/>
        </authorList>
    </citation>
    <scope>NUCLEOTIDE SEQUENCE [LARGE SCALE GENOMIC DNA]</scope>
    <source>
        <strain evidence="2">CGMCC 1.10992</strain>
    </source>
</reference>
<evidence type="ECO:0000313" key="2">
    <source>
        <dbReference type="Proteomes" id="UP001597380"/>
    </source>
</evidence>
<evidence type="ECO:0000313" key="1">
    <source>
        <dbReference type="EMBL" id="MFD2097675.1"/>
    </source>
</evidence>
<proteinExistence type="predicted"/>
<accession>A0ABW4XS51</accession>
<dbReference type="EMBL" id="JBHUHT010000028">
    <property type="protein sequence ID" value="MFD2097675.1"/>
    <property type="molecule type" value="Genomic_DNA"/>
</dbReference>
<keyword evidence="2" id="KW-1185">Reference proteome</keyword>
<comment type="caution">
    <text evidence="1">The sequence shown here is derived from an EMBL/GenBank/DDBJ whole genome shotgun (WGS) entry which is preliminary data.</text>
</comment>
<organism evidence="1 2">
    <name type="scientific">Corallincola platygyrae</name>
    <dbReference type="NCBI Taxonomy" id="1193278"/>
    <lineage>
        <taxon>Bacteria</taxon>
        <taxon>Pseudomonadati</taxon>
        <taxon>Pseudomonadota</taxon>
        <taxon>Gammaproteobacteria</taxon>
        <taxon>Alteromonadales</taxon>
        <taxon>Psychromonadaceae</taxon>
        <taxon>Corallincola</taxon>
    </lineage>
</organism>
<dbReference type="Proteomes" id="UP001597380">
    <property type="component" value="Unassembled WGS sequence"/>
</dbReference>
<name>A0ABW4XS51_9GAMM</name>
<sequence length="425" mass="50449">MSEIELVDLSHFPEPLRQQMAVVNDPQWRQERQRLWERKYQQGYMESYSRKDYEKIYSLFMFGMLFEKPNWGCFSLKLELFPVFSTSAICYLLGFCTDEELASKLSNKFCYAFAYKLMGREHEKVTYEGCSSEKAALDVFDWFWGEEFQSISIIPCPIGKDRSEVEWNHSVRMMAYYIFSAIHNDTPLREKQKLPWHKRHSFIKSVLRELESEFFNLDGYKTHFDWPQEKEIQSLIHQILVFSYQTATASLPATVTKLNADRQRFIENVFEPLRRSIPELDKTMKSIRPEDVFEQSQVTLHFSLDAAKDNQFYQFARAIFIHEFGEHRIDYFDNENKWMPKHAFCLNIEKLIESYCPEKLTDWRALVDRFPEIEKSKFEALIDGQDRSFVITCETQNPKAVELGMVGIFKSIGAQNLESWYCYTS</sequence>